<evidence type="ECO:0000313" key="1">
    <source>
        <dbReference type="EMBL" id="KAK3082086.1"/>
    </source>
</evidence>
<sequence length="487" mass="53072">MDLLTALNTHPADLGCHDLSSPPDALNKGIASRTTQEKTRARMSEGSSRASWRAAFSLSSIAQSDAKPDEIHPHEPVKLTKSKRPQSIKNLTISEPKFATSTVNRVYLRSLPSASSAHSNIQAQSDPALMAGKQRPSMPRRPITVSGKSLAASAPPSGLNNTGFIFAASSGRPRSFSTGPRVPSFGGERPVSDPLERYKNRMIASRRISSSLRRTVYPIESPVDIPENILEMEEETLVPPVPALSESARDYFTSRQHPEDEPIEYAAPTTSDSNLEPQEPLSMSSRPYSENVDYSQILTSESFAQFPMPGNNVQLARWDSPTASTPDHNMLSPPLETSSKPAPSSRCSSVIEMEDYSTSAGTSHRQSASTERSVSIYSDDTTWESVSTAPSCGVSPLRTPQYYDNISQVTLKAASSYEGKVRPDSDVLPSTHSSSIYPLADCGFDFGFDSSDNTKQSSHVHTSEFHTTQTVPPKSLAEDFSYLSRFV</sequence>
<protein>
    <submittedName>
        <fullName evidence="1">Uncharacterized protein</fullName>
    </submittedName>
</protein>
<dbReference type="EMBL" id="JAWDJW010000012">
    <property type="protein sequence ID" value="KAK3082086.1"/>
    <property type="molecule type" value="Genomic_DNA"/>
</dbReference>
<reference evidence="1" key="1">
    <citation type="submission" date="2024-09" db="EMBL/GenBank/DDBJ databases">
        <title>Black Yeasts Isolated from many extreme environments.</title>
        <authorList>
            <person name="Coleine C."/>
            <person name="Stajich J.E."/>
            <person name="Selbmann L."/>
        </authorList>
    </citation>
    <scope>NUCLEOTIDE SEQUENCE</scope>
    <source>
        <strain evidence="1">CCFEE 5737</strain>
    </source>
</reference>
<evidence type="ECO:0000313" key="2">
    <source>
        <dbReference type="Proteomes" id="UP001186974"/>
    </source>
</evidence>
<gene>
    <name evidence="1" type="ORF">LTS18_005072</name>
</gene>
<name>A0ACC3DZC1_9PEZI</name>
<proteinExistence type="predicted"/>
<keyword evidence="2" id="KW-1185">Reference proteome</keyword>
<dbReference type="Proteomes" id="UP001186974">
    <property type="component" value="Unassembled WGS sequence"/>
</dbReference>
<organism evidence="1 2">
    <name type="scientific">Coniosporium uncinatum</name>
    <dbReference type="NCBI Taxonomy" id="93489"/>
    <lineage>
        <taxon>Eukaryota</taxon>
        <taxon>Fungi</taxon>
        <taxon>Dikarya</taxon>
        <taxon>Ascomycota</taxon>
        <taxon>Pezizomycotina</taxon>
        <taxon>Dothideomycetes</taxon>
        <taxon>Dothideomycetes incertae sedis</taxon>
        <taxon>Coniosporium</taxon>
    </lineage>
</organism>
<comment type="caution">
    <text evidence="1">The sequence shown here is derived from an EMBL/GenBank/DDBJ whole genome shotgun (WGS) entry which is preliminary data.</text>
</comment>
<accession>A0ACC3DZC1</accession>